<name>A0A8C4PK78_EQUAS</name>
<dbReference type="InterPro" id="IPR001884">
    <property type="entry name" value="IF5A-like"/>
</dbReference>
<evidence type="ECO:0000256" key="2">
    <source>
        <dbReference type="SAM" id="MobiDB-lite"/>
    </source>
</evidence>
<dbReference type="InterPro" id="IPR008991">
    <property type="entry name" value="Translation_prot_SH3-like_sf"/>
</dbReference>
<evidence type="ECO:0000256" key="1">
    <source>
        <dbReference type="ARBA" id="ARBA00004397"/>
    </source>
</evidence>
<accession>A0A8C4PK78</accession>
<reference evidence="4" key="2">
    <citation type="submission" date="2025-08" db="UniProtKB">
        <authorList>
            <consortium name="Ensembl"/>
        </authorList>
    </citation>
    <scope>IDENTIFICATION</scope>
</reference>
<dbReference type="GO" id="GO:0005789">
    <property type="term" value="C:endoplasmic reticulum membrane"/>
    <property type="evidence" value="ECO:0007669"/>
    <property type="project" value="UniProtKB-SubCell"/>
</dbReference>
<reference evidence="4 5" key="1">
    <citation type="journal article" date="2020" name="Nat. Commun.">
        <title>Donkey genomes provide new insights into domestication and selection for coat color.</title>
        <authorList>
            <person name="Wang"/>
            <person name="C."/>
            <person name="Li"/>
            <person name="H."/>
            <person name="Guo"/>
            <person name="Y."/>
            <person name="Huang"/>
            <person name="J."/>
            <person name="Sun"/>
            <person name="Y."/>
            <person name="Min"/>
            <person name="J."/>
            <person name="Wang"/>
            <person name="J."/>
            <person name="Fang"/>
            <person name="X."/>
            <person name="Zhao"/>
            <person name="Z."/>
            <person name="Wang"/>
            <person name="S."/>
            <person name="Zhang"/>
            <person name="Y."/>
            <person name="Liu"/>
            <person name="Q."/>
            <person name="Jiang"/>
            <person name="Q."/>
            <person name="Wang"/>
            <person name="X."/>
            <person name="Guo"/>
            <person name="Y."/>
            <person name="Yang"/>
            <person name="C."/>
            <person name="Wang"/>
            <person name="Y."/>
            <person name="Tian"/>
            <person name="F."/>
            <person name="Zhuang"/>
            <person name="G."/>
            <person name="Fan"/>
            <person name="Y."/>
            <person name="Gao"/>
            <person name="Q."/>
            <person name="Li"/>
            <person name="Y."/>
            <person name="Ju"/>
            <person name="Z."/>
            <person name="Li"/>
            <person name="J."/>
            <person name="Li"/>
            <person name="R."/>
            <person name="Hou"/>
            <person name="M."/>
            <person name="Yang"/>
            <person name="G."/>
            <person name="Liu"/>
            <person name="G."/>
            <person name="Liu"/>
            <person name="W."/>
            <person name="Guo"/>
            <person name="J."/>
            <person name="Pan"/>
            <person name="S."/>
            <person name="Fan"/>
            <person name="G."/>
            <person name="Zhang"/>
            <person name="W."/>
            <person name="Zhang"/>
            <person name="R."/>
            <person name="Yu"/>
            <person name="J."/>
            <person name="Zhang"/>
            <person name="X."/>
            <person name="Yin"/>
            <person name="Q."/>
            <person name="Ji"/>
            <person name="C."/>
            <person name="Jin"/>
            <person name="Y."/>
            <person name="Yue"/>
            <person name="G."/>
            <person name="Liu"/>
            <person name="M."/>
            <person name="Xu"/>
            <person name="J."/>
            <person name="Liu"/>
            <person name="S."/>
            <person name="Jordana"/>
            <person name="J."/>
            <person name="Noce"/>
            <person name="A."/>
            <person name="Amills"/>
            <person name="M."/>
            <person name="Wu"/>
            <person name="D.D."/>
            <person name="Li"/>
            <person name="S."/>
            <person name="Zhou"/>
            <person name="X. and Zhong"/>
            <person name="J."/>
        </authorList>
    </citation>
    <scope>NUCLEOTIDE SEQUENCE [LARGE SCALE GENOMIC DNA]</scope>
</reference>
<dbReference type="OMA" id="CAMSEGS"/>
<dbReference type="GO" id="GO:0043022">
    <property type="term" value="F:ribosome binding"/>
    <property type="evidence" value="ECO:0007669"/>
    <property type="project" value="InterPro"/>
</dbReference>
<feature type="region of interest" description="Disordered" evidence="2">
    <location>
        <begin position="1"/>
        <end position="21"/>
    </location>
</feature>
<dbReference type="SUPFAM" id="SSF50104">
    <property type="entry name" value="Translation proteins SH3-like domain"/>
    <property type="match status" value="1"/>
</dbReference>
<proteinExistence type="predicted"/>
<evidence type="ECO:0000313" key="4">
    <source>
        <dbReference type="Ensembl" id="ENSEASP00005011234.1"/>
    </source>
</evidence>
<dbReference type="GO" id="GO:0003746">
    <property type="term" value="F:translation elongation factor activity"/>
    <property type="evidence" value="ECO:0007669"/>
    <property type="project" value="InterPro"/>
</dbReference>
<dbReference type="AlphaFoldDB" id="A0A8C4PK78"/>
<dbReference type="InterPro" id="IPR048670">
    <property type="entry name" value="IF5A-like_N"/>
</dbReference>
<dbReference type="GO" id="GO:0045901">
    <property type="term" value="P:positive regulation of translational elongation"/>
    <property type="evidence" value="ECO:0007669"/>
    <property type="project" value="InterPro"/>
</dbReference>
<organism evidence="4 5">
    <name type="scientific">Equus asinus</name>
    <name type="common">Donkey</name>
    <name type="synonym">Equus africanus asinus</name>
    <dbReference type="NCBI Taxonomy" id="9793"/>
    <lineage>
        <taxon>Eukaryota</taxon>
        <taxon>Metazoa</taxon>
        <taxon>Chordata</taxon>
        <taxon>Craniata</taxon>
        <taxon>Vertebrata</taxon>
        <taxon>Euteleostomi</taxon>
        <taxon>Mammalia</taxon>
        <taxon>Eutheria</taxon>
        <taxon>Laurasiatheria</taxon>
        <taxon>Perissodactyla</taxon>
        <taxon>Equidae</taxon>
        <taxon>Equus</taxon>
    </lineage>
</organism>
<dbReference type="Ensembl" id="ENSEAST00005012217.2">
    <property type="protein sequence ID" value="ENSEASP00005011234.1"/>
    <property type="gene ID" value="ENSEASG00005007903.2"/>
</dbReference>
<evidence type="ECO:0000259" key="3">
    <source>
        <dbReference type="Pfam" id="PF21485"/>
    </source>
</evidence>
<sequence>MVDEMDFSTGDAGPSSTYPPQCSTLSENSFLVLKGRPCKIVGMSASRTRKCSHQGSPFGIDILTGKNMKIFAFLQTTWIFQISRDMIIKHTHKHKPQ</sequence>
<feature type="domain" description="Translation initiation factor 5A-like N-terminal" evidence="3">
    <location>
        <begin position="15"/>
        <end position="69"/>
    </location>
</feature>
<comment type="subcellular location">
    <subcellularLocation>
        <location evidence="1">Endoplasmic reticulum membrane</location>
        <topology evidence="1">Peripheral membrane protein</topology>
        <orientation evidence="1">Cytoplasmic side</orientation>
    </subcellularLocation>
</comment>
<keyword evidence="5" id="KW-1185">Reference proteome</keyword>
<reference evidence="4" key="3">
    <citation type="submission" date="2025-09" db="UniProtKB">
        <authorList>
            <consortium name="Ensembl"/>
        </authorList>
    </citation>
    <scope>IDENTIFICATION</scope>
</reference>
<dbReference type="Gene3D" id="2.30.30.30">
    <property type="match status" value="1"/>
</dbReference>
<dbReference type="Pfam" id="PF21485">
    <property type="entry name" value="IF5A-like_N"/>
    <property type="match status" value="1"/>
</dbReference>
<evidence type="ECO:0000313" key="5">
    <source>
        <dbReference type="Proteomes" id="UP000694387"/>
    </source>
</evidence>
<dbReference type="InterPro" id="IPR014722">
    <property type="entry name" value="Rib_uL2_dom2"/>
</dbReference>
<dbReference type="PANTHER" id="PTHR11673">
    <property type="entry name" value="TRANSLATION INITIATION FACTOR 5A FAMILY MEMBER"/>
    <property type="match status" value="1"/>
</dbReference>
<dbReference type="GO" id="GO:0003723">
    <property type="term" value="F:RNA binding"/>
    <property type="evidence" value="ECO:0007669"/>
    <property type="project" value="InterPro"/>
</dbReference>
<protein>
    <recommendedName>
        <fullName evidence="3">Translation initiation factor 5A-like N-terminal domain-containing protein</fullName>
    </recommendedName>
</protein>
<dbReference type="Proteomes" id="UP000694387">
    <property type="component" value="Chromosome 21"/>
</dbReference>